<dbReference type="Pfam" id="PF01661">
    <property type="entry name" value="Macro"/>
    <property type="match status" value="1"/>
</dbReference>
<dbReference type="PROSITE" id="PS51154">
    <property type="entry name" value="MACRO"/>
    <property type="match status" value="1"/>
</dbReference>
<evidence type="ECO:0000259" key="1">
    <source>
        <dbReference type="PROSITE" id="PS51154"/>
    </source>
</evidence>
<evidence type="ECO:0000313" key="2">
    <source>
        <dbReference type="EMBL" id="PTX45152.1"/>
    </source>
</evidence>
<proteinExistence type="predicted"/>
<dbReference type="EMBL" id="QBKQ01000001">
    <property type="protein sequence ID" value="PTX45152.1"/>
    <property type="molecule type" value="Genomic_DNA"/>
</dbReference>
<dbReference type="CDD" id="cd02908">
    <property type="entry name" value="Macro_OAADPr_deacetylase"/>
    <property type="match status" value="1"/>
</dbReference>
<comment type="caution">
    <text evidence="2">The sequence shown here is derived from an EMBL/GenBank/DDBJ whole genome shotgun (WGS) entry which is preliminary data.</text>
</comment>
<name>A0A2T6AMV3_9FLAO</name>
<dbReference type="PANTHER" id="PTHR11106:SF27">
    <property type="entry name" value="MACRO DOMAIN-CONTAINING PROTEIN"/>
    <property type="match status" value="1"/>
</dbReference>
<protein>
    <submittedName>
        <fullName evidence="2">O-acetyl-ADP-ribose deacetylase (Regulator of RNase III)</fullName>
    </submittedName>
</protein>
<accession>A0A2T6AMV3</accession>
<sequence>MVYNDQNIQLEVSKGDITDQPDLDVVVNAANAELAPGGGVAGAIHQKAGPGLYKECKPLAPIYPGEAVLTNAFDLPNKKIIHCLGPVYGRDKPEKELLASCYRNSLRLADKERLESIGFPGISTGIFGYPPDLAVEVVFNTVLAELPQLEHLKKIKFVVFNDEDLRLYESKLKEISDS</sequence>
<reference evidence="2 3" key="1">
    <citation type="submission" date="2018-04" db="EMBL/GenBank/DDBJ databases">
        <title>Genomic Encyclopedia of Archaeal and Bacterial Type Strains, Phase II (KMG-II): from individual species to whole genera.</title>
        <authorList>
            <person name="Goeker M."/>
        </authorList>
    </citation>
    <scope>NUCLEOTIDE SEQUENCE [LARGE SCALE GENOMIC DNA]</scope>
    <source>
        <strain evidence="2 3">DSM 23082</strain>
    </source>
</reference>
<dbReference type="AlphaFoldDB" id="A0A2T6AMV3"/>
<feature type="domain" description="Macro" evidence="1">
    <location>
        <begin position="1"/>
        <end position="176"/>
    </location>
</feature>
<dbReference type="OrthoDB" id="6194521at2"/>
<dbReference type="Proteomes" id="UP000244174">
    <property type="component" value="Unassembled WGS sequence"/>
</dbReference>
<dbReference type="PANTHER" id="PTHR11106">
    <property type="entry name" value="GANGLIOSIDE INDUCED DIFFERENTIATION ASSOCIATED PROTEIN 2-RELATED"/>
    <property type="match status" value="1"/>
</dbReference>
<dbReference type="Gene3D" id="3.40.220.10">
    <property type="entry name" value="Leucine Aminopeptidase, subunit E, domain 1"/>
    <property type="match status" value="1"/>
</dbReference>
<dbReference type="SMART" id="SM00506">
    <property type="entry name" value="A1pp"/>
    <property type="match status" value="1"/>
</dbReference>
<dbReference type="InterPro" id="IPR043472">
    <property type="entry name" value="Macro_dom-like"/>
</dbReference>
<dbReference type="SUPFAM" id="SSF52949">
    <property type="entry name" value="Macro domain-like"/>
    <property type="match status" value="1"/>
</dbReference>
<gene>
    <name evidence="2" type="ORF">C8P64_1143</name>
</gene>
<dbReference type="InterPro" id="IPR002589">
    <property type="entry name" value="Macro_dom"/>
</dbReference>
<organism evidence="2 3">
    <name type="scientific">Christiangramia gaetbulicola</name>
    <dbReference type="NCBI Taxonomy" id="703340"/>
    <lineage>
        <taxon>Bacteria</taxon>
        <taxon>Pseudomonadati</taxon>
        <taxon>Bacteroidota</taxon>
        <taxon>Flavobacteriia</taxon>
        <taxon>Flavobacteriales</taxon>
        <taxon>Flavobacteriaceae</taxon>
        <taxon>Christiangramia</taxon>
    </lineage>
</organism>
<evidence type="ECO:0000313" key="3">
    <source>
        <dbReference type="Proteomes" id="UP000244174"/>
    </source>
</evidence>
<keyword evidence="3" id="KW-1185">Reference proteome</keyword>
<dbReference type="RefSeq" id="WP_108171044.1">
    <property type="nucleotide sequence ID" value="NZ_QBKQ01000001.1"/>
</dbReference>